<evidence type="ECO:0000256" key="1">
    <source>
        <dbReference type="ARBA" id="ARBA00004651"/>
    </source>
</evidence>
<evidence type="ECO:0000256" key="4">
    <source>
        <dbReference type="ARBA" id="ARBA00022475"/>
    </source>
</evidence>
<keyword evidence="4" id="KW-1003">Cell membrane</keyword>
<gene>
    <name evidence="10" type="ORF">UA74_21350</name>
</gene>
<dbReference type="InterPro" id="IPR000522">
    <property type="entry name" value="ABC_transptr_permease_BtuC"/>
</dbReference>
<comment type="similarity">
    <text evidence="2">Belongs to the binding-protein-dependent transport system permease family. FecCD subfamily.</text>
</comment>
<evidence type="ECO:0000256" key="3">
    <source>
        <dbReference type="ARBA" id="ARBA00022448"/>
    </source>
</evidence>
<dbReference type="CDD" id="cd06550">
    <property type="entry name" value="TM_ABC_iron-siderophores_like"/>
    <property type="match status" value="1"/>
</dbReference>
<evidence type="ECO:0000313" key="11">
    <source>
        <dbReference type="Proteomes" id="UP000185511"/>
    </source>
</evidence>
<feature type="compositionally biased region" description="Polar residues" evidence="8">
    <location>
        <begin position="68"/>
        <end position="77"/>
    </location>
</feature>
<keyword evidence="5 9" id="KW-0812">Transmembrane</keyword>
<evidence type="ECO:0000313" key="10">
    <source>
        <dbReference type="EMBL" id="APU16295.1"/>
    </source>
</evidence>
<protein>
    <submittedName>
        <fullName evidence="10">ABC-type Fe3+-siderophore transport system, permease component</fullName>
    </submittedName>
</protein>
<keyword evidence="11" id="KW-1185">Reference proteome</keyword>
<name>A0AAC9PTR4_9PSEU</name>
<dbReference type="PANTHER" id="PTHR30472">
    <property type="entry name" value="FERRIC ENTEROBACTIN TRANSPORT SYSTEM PERMEASE PROTEIN"/>
    <property type="match status" value="1"/>
</dbReference>
<dbReference type="KEGG" id="acad:UA74_21350"/>
<keyword evidence="7 9" id="KW-0472">Membrane</keyword>
<dbReference type="Proteomes" id="UP000185511">
    <property type="component" value="Chromosome"/>
</dbReference>
<dbReference type="AlphaFoldDB" id="A0AAC9PTR4"/>
<feature type="transmembrane region" description="Helical" evidence="9">
    <location>
        <begin position="354"/>
        <end position="383"/>
    </location>
</feature>
<feature type="transmembrane region" description="Helical" evidence="9">
    <location>
        <begin position="395"/>
        <end position="420"/>
    </location>
</feature>
<keyword evidence="3" id="KW-0813">Transport</keyword>
<evidence type="ECO:0000256" key="8">
    <source>
        <dbReference type="SAM" id="MobiDB-lite"/>
    </source>
</evidence>
<keyword evidence="6 9" id="KW-1133">Transmembrane helix</keyword>
<evidence type="ECO:0000256" key="9">
    <source>
        <dbReference type="SAM" id="Phobius"/>
    </source>
</evidence>
<dbReference type="Gene3D" id="1.10.3470.10">
    <property type="entry name" value="ABC transporter involved in vitamin B12 uptake, BtuC"/>
    <property type="match status" value="1"/>
</dbReference>
<dbReference type="GO" id="GO:0005886">
    <property type="term" value="C:plasma membrane"/>
    <property type="evidence" value="ECO:0007669"/>
    <property type="project" value="UniProtKB-SubCell"/>
</dbReference>
<feature type="transmembrane region" description="Helical" evidence="9">
    <location>
        <begin position="122"/>
        <end position="142"/>
    </location>
</feature>
<evidence type="ECO:0000256" key="6">
    <source>
        <dbReference type="ARBA" id="ARBA00022989"/>
    </source>
</evidence>
<evidence type="ECO:0000256" key="7">
    <source>
        <dbReference type="ARBA" id="ARBA00023136"/>
    </source>
</evidence>
<feature type="transmembrane region" description="Helical" evidence="9">
    <location>
        <begin position="209"/>
        <end position="228"/>
    </location>
</feature>
<dbReference type="SUPFAM" id="SSF81345">
    <property type="entry name" value="ABC transporter involved in vitamin B12 uptake, BtuC"/>
    <property type="match status" value="1"/>
</dbReference>
<proteinExistence type="inferred from homology"/>
<feature type="transmembrane region" description="Helical" evidence="9">
    <location>
        <begin position="426"/>
        <end position="444"/>
    </location>
</feature>
<feature type="transmembrane region" description="Helical" evidence="9">
    <location>
        <begin position="235"/>
        <end position="257"/>
    </location>
</feature>
<dbReference type="FunFam" id="1.10.3470.10:FF:000001">
    <property type="entry name" value="Vitamin B12 ABC transporter permease BtuC"/>
    <property type="match status" value="1"/>
</dbReference>
<reference evidence="11" key="1">
    <citation type="submission" date="2016-06" db="EMBL/GenBank/DDBJ databases">
        <title>Complete genome sequence of Actinoalloteichus fjordicus DSM 46855 (=ADI127-17), type strain of the new species Actinoalloteichus fjordicus.</title>
        <authorList>
            <person name="Ruckert C."/>
            <person name="Nouioui I."/>
            <person name="Willmese J."/>
            <person name="van Wezel G."/>
            <person name="Klenk H.-P."/>
            <person name="Kalinowski J."/>
            <person name="Zotchev S.B."/>
        </authorList>
    </citation>
    <scope>NUCLEOTIDE SEQUENCE [LARGE SCALE GENOMIC DNA]</scope>
    <source>
        <strain evidence="11">ADI127-7</strain>
    </source>
</reference>
<dbReference type="InterPro" id="IPR037294">
    <property type="entry name" value="ABC_BtuC-like"/>
</dbReference>
<feature type="transmembrane region" description="Helical" evidence="9">
    <location>
        <begin position="177"/>
        <end position="197"/>
    </location>
</feature>
<dbReference type="EMBL" id="CP016076">
    <property type="protein sequence ID" value="APU16295.1"/>
    <property type="molecule type" value="Genomic_DNA"/>
</dbReference>
<dbReference type="GO" id="GO:0022857">
    <property type="term" value="F:transmembrane transporter activity"/>
    <property type="evidence" value="ECO:0007669"/>
    <property type="project" value="InterPro"/>
</dbReference>
<dbReference type="GO" id="GO:0033214">
    <property type="term" value="P:siderophore-iron import into cell"/>
    <property type="evidence" value="ECO:0007669"/>
    <property type="project" value="TreeGrafter"/>
</dbReference>
<sequence length="450" mass="45822">MRRLSVRGGGALALRTAAVITGSDGPDTTDQLPSAQGARRPRRPTYSGPPLPTGRMKIEAAAPDSASRLLSSPNSRTARPRRSPEPAVSTSDPHRGRRTASADSAPPVAVLPRPTRLRPRHLIVGTAALLAVVTVSVLIGAVDLGPTRVLAEIAAQLTGGVSPLSEREAAILWQLRVPRVVLACLVGAALASAGAAFQGVFRNPLADPYLLGAAAGAGLGATLALTVLPSTADWVLGPVQLAAFIGSLGGVSLAWLLGRSAAAGSATLVLAGVAVASFLTAGQTLVQQLHTEDLRRIYAWVLGGVSTTGWHDVLLVLPYVVFCSAVLCACGRLLDLLGVGDEEATALGVRPGRVRLAVLVAASLATAAAVSVAGLIGFVGIVVPHLVRLMVASSYRVVVPLSLLGGGAFLAAADVVARTVVAPAELPIGVITAFAGAPFFALILRTRSRG</sequence>
<accession>A0AAC9PTR4</accession>
<comment type="subcellular location">
    <subcellularLocation>
        <location evidence="1">Cell membrane</location>
        <topology evidence="1">Multi-pass membrane protein</topology>
    </subcellularLocation>
</comment>
<dbReference type="Pfam" id="PF01032">
    <property type="entry name" value="FecCD"/>
    <property type="match status" value="1"/>
</dbReference>
<feature type="transmembrane region" description="Helical" evidence="9">
    <location>
        <begin position="263"/>
        <end position="286"/>
    </location>
</feature>
<evidence type="ECO:0000256" key="5">
    <source>
        <dbReference type="ARBA" id="ARBA00022692"/>
    </source>
</evidence>
<dbReference type="PANTHER" id="PTHR30472:SF25">
    <property type="entry name" value="ABC TRANSPORTER PERMEASE PROTEIN MJ0876-RELATED"/>
    <property type="match status" value="1"/>
</dbReference>
<organism evidence="10 11">
    <name type="scientific">Actinoalloteichus fjordicus</name>
    <dbReference type="NCBI Taxonomy" id="1612552"/>
    <lineage>
        <taxon>Bacteria</taxon>
        <taxon>Bacillati</taxon>
        <taxon>Actinomycetota</taxon>
        <taxon>Actinomycetes</taxon>
        <taxon>Pseudonocardiales</taxon>
        <taxon>Pseudonocardiaceae</taxon>
        <taxon>Actinoalloteichus</taxon>
    </lineage>
</organism>
<feature type="region of interest" description="Disordered" evidence="8">
    <location>
        <begin position="21"/>
        <end position="112"/>
    </location>
</feature>
<evidence type="ECO:0000256" key="2">
    <source>
        <dbReference type="ARBA" id="ARBA00007935"/>
    </source>
</evidence>